<dbReference type="GO" id="GO:0003676">
    <property type="term" value="F:nucleic acid binding"/>
    <property type="evidence" value="ECO:0007669"/>
    <property type="project" value="InterPro"/>
</dbReference>
<name>A0AAF0PTK5_SOLVR</name>
<reference evidence="2" key="1">
    <citation type="submission" date="2023-08" db="EMBL/GenBank/DDBJ databases">
        <title>A de novo genome assembly of Solanum verrucosum Schlechtendal, a Mexican diploid species geographically isolated from the other diploid A-genome species in potato relatives.</title>
        <authorList>
            <person name="Hosaka K."/>
        </authorList>
    </citation>
    <scope>NUCLEOTIDE SEQUENCE</scope>
    <source>
        <tissue evidence="2">Young leaves</tissue>
    </source>
</reference>
<dbReference type="GO" id="GO:0008270">
    <property type="term" value="F:zinc ion binding"/>
    <property type="evidence" value="ECO:0007669"/>
    <property type="project" value="InterPro"/>
</dbReference>
<evidence type="ECO:0000256" key="1">
    <source>
        <dbReference type="SAM" id="MobiDB-lite"/>
    </source>
</evidence>
<dbReference type="EMBL" id="CP133612">
    <property type="protein sequence ID" value="WMV07699.1"/>
    <property type="molecule type" value="Genomic_DNA"/>
</dbReference>
<proteinExistence type="predicted"/>
<dbReference type="PANTHER" id="PTHR31286">
    <property type="entry name" value="GLYCINE-RICH CELL WALL STRUCTURAL PROTEIN 1.8-LIKE"/>
    <property type="match status" value="1"/>
</dbReference>
<dbReference type="PANTHER" id="PTHR31286:SF165">
    <property type="entry name" value="DUF4283 DOMAIN-CONTAINING PROTEIN"/>
    <property type="match status" value="1"/>
</dbReference>
<dbReference type="InterPro" id="IPR040256">
    <property type="entry name" value="At4g02000-like"/>
</dbReference>
<accession>A0AAF0PTK5</accession>
<evidence type="ECO:0000313" key="3">
    <source>
        <dbReference type="Proteomes" id="UP001234989"/>
    </source>
</evidence>
<keyword evidence="3" id="KW-1185">Reference proteome</keyword>
<evidence type="ECO:0000313" key="2">
    <source>
        <dbReference type="EMBL" id="WMV07699.1"/>
    </source>
</evidence>
<evidence type="ECO:0008006" key="4">
    <source>
        <dbReference type="Google" id="ProtNLM"/>
    </source>
</evidence>
<feature type="region of interest" description="Disordered" evidence="1">
    <location>
        <begin position="80"/>
        <end position="114"/>
    </location>
</feature>
<organism evidence="2 3">
    <name type="scientific">Solanum verrucosum</name>
    <dbReference type="NCBI Taxonomy" id="315347"/>
    <lineage>
        <taxon>Eukaryota</taxon>
        <taxon>Viridiplantae</taxon>
        <taxon>Streptophyta</taxon>
        <taxon>Embryophyta</taxon>
        <taxon>Tracheophyta</taxon>
        <taxon>Spermatophyta</taxon>
        <taxon>Magnoliopsida</taxon>
        <taxon>eudicotyledons</taxon>
        <taxon>Gunneridae</taxon>
        <taxon>Pentapetalae</taxon>
        <taxon>asterids</taxon>
        <taxon>lamiids</taxon>
        <taxon>Solanales</taxon>
        <taxon>Solanaceae</taxon>
        <taxon>Solanoideae</taxon>
        <taxon>Solaneae</taxon>
        <taxon>Solanum</taxon>
    </lineage>
</organism>
<sequence>MSKIGSLVEKTLMVEKHTEKKLGLSFARLLVEVKVGNELPEVMFQNEKGVVLTQKVSYDWKPSFCEHCHKYGHEKAECRKLNPIPKSTSGTGVEEPGRQQEDKGGEDRFVRRRV</sequence>
<gene>
    <name evidence="2" type="ORF">MTR67_001084</name>
</gene>
<dbReference type="AlphaFoldDB" id="A0AAF0PTK5"/>
<feature type="compositionally biased region" description="Basic and acidic residues" evidence="1">
    <location>
        <begin position="95"/>
        <end position="114"/>
    </location>
</feature>
<dbReference type="InterPro" id="IPR036875">
    <property type="entry name" value="Znf_CCHC_sf"/>
</dbReference>
<dbReference type="SUPFAM" id="SSF57756">
    <property type="entry name" value="Retrovirus zinc finger-like domains"/>
    <property type="match status" value="1"/>
</dbReference>
<dbReference type="Proteomes" id="UP001234989">
    <property type="component" value="Chromosome 1"/>
</dbReference>
<protein>
    <recommendedName>
        <fullName evidence="4">DUF4283 domain-containing protein</fullName>
    </recommendedName>
</protein>